<name>A0A916VFX8_9BACL</name>
<dbReference type="Proteomes" id="UP000654993">
    <property type="component" value="Unassembled WGS sequence"/>
</dbReference>
<feature type="domain" description="BD-FAE-like" evidence="2">
    <location>
        <begin position="30"/>
        <end position="220"/>
    </location>
</feature>
<dbReference type="GO" id="GO:0016787">
    <property type="term" value="F:hydrolase activity"/>
    <property type="evidence" value="ECO:0007669"/>
    <property type="project" value="UniProtKB-KW"/>
</dbReference>
<dbReference type="Gene3D" id="3.40.50.1820">
    <property type="entry name" value="alpha/beta hydrolase"/>
    <property type="match status" value="1"/>
</dbReference>
<dbReference type="RefSeq" id="WP_200966616.1">
    <property type="nucleotide sequence ID" value="NZ_BMAQ01000017.1"/>
</dbReference>
<organism evidence="3 4">
    <name type="scientific">Insulibacter thermoxylanivorax</name>
    <dbReference type="NCBI Taxonomy" id="2749268"/>
    <lineage>
        <taxon>Bacteria</taxon>
        <taxon>Bacillati</taxon>
        <taxon>Bacillota</taxon>
        <taxon>Bacilli</taxon>
        <taxon>Bacillales</taxon>
        <taxon>Paenibacillaceae</taxon>
        <taxon>Insulibacter</taxon>
    </lineage>
</organism>
<dbReference type="Pfam" id="PF20434">
    <property type="entry name" value="BD-FAE"/>
    <property type="match status" value="1"/>
</dbReference>
<reference evidence="3" key="1">
    <citation type="submission" date="2020-08" db="EMBL/GenBank/DDBJ databases">
        <authorList>
            <person name="Uke A."/>
            <person name="Chhe C."/>
            <person name="Baramee S."/>
            <person name="Kosugi A."/>
        </authorList>
    </citation>
    <scope>NUCLEOTIDE SEQUENCE</scope>
    <source>
        <strain evidence="3">DA-C8</strain>
    </source>
</reference>
<gene>
    <name evidence="3" type="ORF">PRECH8_16590</name>
</gene>
<dbReference type="PANTHER" id="PTHR48081">
    <property type="entry name" value="AB HYDROLASE SUPERFAMILY PROTEIN C4A8.06C"/>
    <property type="match status" value="1"/>
</dbReference>
<dbReference type="EMBL" id="BMAQ01000017">
    <property type="protein sequence ID" value="GFR38363.1"/>
    <property type="molecule type" value="Genomic_DNA"/>
</dbReference>
<protein>
    <submittedName>
        <fullName evidence="3">Acetylesterase</fullName>
    </submittedName>
</protein>
<dbReference type="InterPro" id="IPR050300">
    <property type="entry name" value="GDXG_lipolytic_enzyme"/>
</dbReference>
<dbReference type="SUPFAM" id="SSF53474">
    <property type="entry name" value="alpha/beta-Hydrolases"/>
    <property type="match status" value="1"/>
</dbReference>
<evidence type="ECO:0000256" key="1">
    <source>
        <dbReference type="ARBA" id="ARBA00022801"/>
    </source>
</evidence>
<comment type="caution">
    <text evidence="3">The sequence shown here is derived from an EMBL/GenBank/DDBJ whole genome shotgun (WGS) entry which is preliminary data.</text>
</comment>
<proteinExistence type="predicted"/>
<keyword evidence="1" id="KW-0378">Hydrolase</keyword>
<dbReference type="AlphaFoldDB" id="A0A916VFX8"/>
<keyword evidence="4" id="KW-1185">Reference proteome</keyword>
<dbReference type="InterPro" id="IPR029058">
    <property type="entry name" value="AB_hydrolase_fold"/>
</dbReference>
<evidence type="ECO:0000313" key="3">
    <source>
        <dbReference type="EMBL" id="GFR38363.1"/>
    </source>
</evidence>
<sequence length="269" mass="29971">MNMDLWTDQFPYALGTEHEQRPTITCYLLPDEAGREAAPAVIVFPGGGYTHRADHEGEPIARWLNTLGIHAFVLNYRVAPYRHPAPLTDAQRAIRTVRARAAEWHIDPRRIGILGFSAGGHLASTAGTHFDHGQPEAEDPIERMSSRPDFMILCYPVITMGDYTHEGSRENLLGPDADPELVESLSNERQVTPETPPTFIWHTSDDGAVPVENALLFAGALSRAKVSFELHSFMSGRHGLGLAEDHPEAYVWTELCERWMRKLGVLGLK</sequence>
<reference evidence="3" key="2">
    <citation type="journal article" date="2021" name="Data Brief">
        <title>Draft genome sequence data of the facultative, thermophilic, xylanolytic bacterium Paenibacillus sp. strain DA-C8.</title>
        <authorList>
            <person name="Chhe C."/>
            <person name="Uke A."/>
            <person name="Baramee S."/>
            <person name="Ungkulpasvich U."/>
            <person name="Tachaapaikoon C."/>
            <person name="Pason P."/>
            <person name="Waeonukul R."/>
            <person name="Ratanakhanokchai K."/>
            <person name="Kosugi A."/>
        </authorList>
    </citation>
    <scope>NUCLEOTIDE SEQUENCE</scope>
    <source>
        <strain evidence="3">DA-C8</strain>
    </source>
</reference>
<evidence type="ECO:0000313" key="4">
    <source>
        <dbReference type="Proteomes" id="UP000654993"/>
    </source>
</evidence>
<evidence type="ECO:0000259" key="2">
    <source>
        <dbReference type="Pfam" id="PF20434"/>
    </source>
</evidence>
<dbReference type="PANTHER" id="PTHR48081:SF6">
    <property type="entry name" value="PEPTIDASE S9 PROLYL OLIGOPEPTIDASE CATALYTIC DOMAIN-CONTAINING PROTEIN"/>
    <property type="match status" value="1"/>
</dbReference>
<accession>A0A916VFX8</accession>
<dbReference type="InterPro" id="IPR049492">
    <property type="entry name" value="BD-FAE-like_dom"/>
</dbReference>